<evidence type="ECO:0000313" key="1">
    <source>
        <dbReference type="EMBL" id="KAH7944803.1"/>
    </source>
</evidence>
<organism evidence="1 2">
    <name type="scientific">Dermacentor silvarum</name>
    <name type="common">Tick</name>
    <dbReference type="NCBI Taxonomy" id="543639"/>
    <lineage>
        <taxon>Eukaryota</taxon>
        <taxon>Metazoa</taxon>
        <taxon>Ecdysozoa</taxon>
        <taxon>Arthropoda</taxon>
        <taxon>Chelicerata</taxon>
        <taxon>Arachnida</taxon>
        <taxon>Acari</taxon>
        <taxon>Parasitiformes</taxon>
        <taxon>Ixodida</taxon>
        <taxon>Ixodoidea</taxon>
        <taxon>Ixodidae</taxon>
        <taxon>Rhipicephalinae</taxon>
        <taxon>Dermacentor</taxon>
    </lineage>
</organism>
<proteinExistence type="predicted"/>
<keyword evidence="2" id="KW-1185">Reference proteome</keyword>
<sequence length="533" mass="59623">MAEGGHEKMLWLPCSVPQKDRPDYLATVCVDQDSPDYCKVVHRLEMPYCGDSLHHMNWNTCSSCYGNPSKRRDKLVLPCLDSDRVYVADLAHNPRAPTLYKVIEGDELHREGLSAPHTPHCLASGEVMISTMGDENENAKGDNAECKLYVLASKTAHRCLSRLPPLDPKFIYRAGSFLLLEERTFNVRGTWQPQLDVSDFGYDFWYQPRHNVMVSSQWGAPSAFRKGFNMADVEQGELSGRTKTNCNAVDILCVQSYGGLKEQPNRPKERTERRLPTGASLYGSSLVVWDWTYRRKLQTIDLGPEGAMPLEVRFLHNPDASEGYVGCALGGTVFRFFKTEAKDGSWAAEKVISVPAKKVKGWAMDVMPAIITDILISLDDRFLYVACWVHGDVRQYDITDTSHPKLVGQVFTGGSIYKSGPVKVLHDEELKSQPARCTIQGKPVRGAAQMLQLSLDGKRLYASTTLYGPWDKQFYPEMWEEGGMVIRMHADTVKGGLTIDQSFLVDFADEPDGPSLGHEIRLPGGDSTSDIWT</sequence>
<gene>
    <name evidence="1" type="ORF">HPB49_000744</name>
</gene>
<protein>
    <submittedName>
        <fullName evidence="1">Uncharacterized protein</fullName>
    </submittedName>
</protein>
<comment type="caution">
    <text evidence="1">The sequence shown here is derived from an EMBL/GenBank/DDBJ whole genome shotgun (WGS) entry which is preliminary data.</text>
</comment>
<dbReference type="EMBL" id="CM023475">
    <property type="protein sequence ID" value="KAH7944803.1"/>
    <property type="molecule type" value="Genomic_DNA"/>
</dbReference>
<accession>A0ACB8CIQ4</accession>
<evidence type="ECO:0000313" key="2">
    <source>
        <dbReference type="Proteomes" id="UP000821865"/>
    </source>
</evidence>
<dbReference type="Proteomes" id="UP000821865">
    <property type="component" value="Chromosome 6"/>
</dbReference>
<name>A0ACB8CIQ4_DERSI</name>
<reference evidence="1" key="1">
    <citation type="submission" date="2020-05" db="EMBL/GenBank/DDBJ databases">
        <title>Large-scale comparative analyses of tick genomes elucidate their genetic diversity and vector capacities.</title>
        <authorList>
            <person name="Jia N."/>
            <person name="Wang J."/>
            <person name="Shi W."/>
            <person name="Du L."/>
            <person name="Sun Y."/>
            <person name="Zhan W."/>
            <person name="Jiang J."/>
            <person name="Wang Q."/>
            <person name="Zhang B."/>
            <person name="Ji P."/>
            <person name="Sakyi L.B."/>
            <person name="Cui X."/>
            <person name="Yuan T."/>
            <person name="Jiang B."/>
            <person name="Yang W."/>
            <person name="Lam T.T.-Y."/>
            <person name="Chang Q."/>
            <person name="Ding S."/>
            <person name="Wang X."/>
            <person name="Zhu J."/>
            <person name="Ruan X."/>
            <person name="Zhao L."/>
            <person name="Wei J."/>
            <person name="Que T."/>
            <person name="Du C."/>
            <person name="Cheng J."/>
            <person name="Dai P."/>
            <person name="Han X."/>
            <person name="Huang E."/>
            <person name="Gao Y."/>
            <person name="Liu J."/>
            <person name="Shao H."/>
            <person name="Ye R."/>
            <person name="Li L."/>
            <person name="Wei W."/>
            <person name="Wang X."/>
            <person name="Wang C."/>
            <person name="Yang T."/>
            <person name="Huo Q."/>
            <person name="Li W."/>
            <person name="Guo W."/>
            <person name="Chen H."/>
            <person name="Zhou L."/>
            <person name="Ni X."/>
            <person name="Tian J."/>
            <person name="Zhou Y."/>
            <person name="Sheng Y."/>
            <person name="Liu T."/>
            <person name="Pan Y."/>
            <person name="Xia L."/>
            <person name="Li J."/>
            <person name="Zhao F."/>
            <person name="Cao W."/>
        </authorList>
    </citation>
    <scope>NUCLEOTIDE SEQUENCE</scope>
    <source>
        <strain evidence="1">Dsil-2018</strain>
    </source>
</reference>